<protein>
    <submittedName>
        <fullName evidence="2">CarD family transcriptional regulator</fullName>
    </submittedName>
</protein>
<dbReference type="SUPFAM" id="SSF141259">
    <property type="entry name" value="CarD-like"/>
    <property type="match status" value="1"/>
</dbReference>
<dbReference type="Pfam" id="PF21095">
    <property type="entry name" value="CarD_C"/>
    <property type="match status" value="1"/>
</dbReference>
<accession>A0AB38XPZ7</accession>
<dbReference type="EMBL" id="CP116394">
    <property type="protein sequence ID" value="WCE46191.1"/>
    <property type="molecule type" value="Genomic_DNA"/>
</dbReference>
<reference evidence="2" key="1">
    <citation type="submission" date="2023-01" db="EMBL/GenBank/DDBJ databases">
        <title>Comparative Genomic Analysis of the Clinically-Derived Winkia Strain NY0527 Provides Evidence into the Taxonomic Reassignment of Winkia neuii and Characterizes Their Virulence Traits.</title>
        <authorList>
            <person name="Cai X."/>
            <person name="Peng Y."/>
            <person name="Li M."/>
            <person name="Qiu Y."/>
            <person name="Wang Y."/>
            <person name="Xu L."/>
            <person name="Hou Q."/>
        </authorList>
    </citation>
    <scope>NUCLEOTIDE SEQUENCE</scope>
    <source>
        <strain evidence="2">NY0527</strain>
    </source>
</reference>
<dbReference type="InterPro" id="IPR003711">
    <property type="entry name" value="CarD-like/TRCF_RID"/>
</dbReference>
<dbReference type="KEGG" id="wne:PIG85_00675"/>
<evidence type="ECO:0000259" key="1">
    <source>
        <dbReference type="SMART" id="SM01058"/>
    </source>
</evidence>
<feature type="domain" description="CarD-like/TRCF RNAP-interacting" evidence="1">
    <location>
        <begin position="2"/>
        <end position="112"/>
    </location>
</feature>
<dbReference type="Pfam" id="PF02559">
    <property type="entry name" value="CarD_TRCF_RID"/>
    <property type="match status" value="1"/>
</dbReference>
<evidence type="ECO:0000313" key="2">
    <source>
        <dbReference type="EMBL" id="WCE46191.1"/>
    </source>
</evidence>
<dbReference type="RefSeq" id="WP_004806940.1">
    <property type="nucleotide sequence ID" value="NZ_CP116394.1"/>
</dbReference>
<sequence>MTFEVGETVVYPHHGAAVIEDVSTRMLKGEEKLYLTLRVAQGDLTIQVPAENCEMVGVRDVVDQKGLKEVHEVLMEQNTEEPTNWSRRYKANVEKIATGDIVRVAEVVRDLSRRDNEKGLSAGEKRMLAKARQILISELALARETDEEEATAQLDKVLAESDPTLQAEAEEAAEKVKEAKKAK</sequence>
<gene>
    <name evidence="2" type="ORF">PIG85_00675</name>
</gene>
<dbReference type="Gene3D" id="2.40.10.170">
    <property type="match status" value="1"/>
</dbReference>
<dbReference type="Proteomes" id="UP001211044">
    <property type="component" value="Chromosome"/>
</dbReference>
<dbReference type="PANTHER" id="PTHR38447">
    <property type="entry name" value="TRANSCRIPTION FACTOR YDEB-RELATED"/>
    <property type="match status" value="1"/>
</dbReference>
<dbReference type="GO" id="GO:0009303">
    <property type="term" value="P:rRNA transcription"/>
    <property type="evidence" value="ECO:0007669"/>
    <property type="project" value="TreeGrafter"/>
</dbReference>
<dbReference type="PANTHER" id="PTHR38447:SF1">
    <property type="entry name" value="RNA POLYMERASE-BINDING TRANSCRIPTION FACTOR CARD"/>
    <property type="match status" value="1"/>
</dbReference>
<dbReference type="InterPro" id="IPR052531">
    <property type="entry name" value="CarD-like_regulator"/>
</dbReference>
<dbReference type="SMART" id="SM01058">
    <property type="entry name" value="CarD_TRCF"/>
    <property type="match status" value="1"/>
</dbReference>
<dbReference type="Gene3D" id="1.20.58.1290">
    <property type="entry name" value="CarD-like, C-terminal domain"/>
    <property type="match status" value="1"/>
</dbReference>
<dbReference type="InterPro" id="IPR036101">
    <property type="entry name" value="CarD-like/TRCF_RID_sf"/>
</dbReference>
<dbReference type="InterPro" id="IPR042215">
    <property type="entry name" value="CarD-like_C"/>
</dbReference>
<dbReference type="AlphaFoldDB" id="A0AB38XPZ7"/>
<dbReference type="InterPro" id="IPR048792">
    <property type="entry name" value="CarD_C"/>
</dbReference>
<organism evidence="2 3">
    <name type="scientific">Winkia neuii subsp. anitrata</name>
    <dbReference type="NCBI Taxonomy" id="29318"/>
    <lineage>
        <taxon>Bacteria</taxon>
        <taxon>Bacillati</taxon>
        <taxon>Actinomycetota</taxon>
        <taxon>Actinomycetes</taxon>
        <taxon>Actinomycetales</taxon>
        <taxon>Actinomycetaceae</taxon>
        <taxon>Winkia</taxon>
    </lineage>
</organism>
<proteinExistence type="predicted"/>
<evidence type="ECO:0000313" key="3">
    <source>
        <dbReference type="Proteomes" id="UP001211044"/>
    </source>
</evidence>
<name>A0AB38XPZ7_9ACTO</name>